<reference evidence="1" key="1">
    <citation type="submission" date="2021-06" db="EMBL/GenBank/DDBJ databases">
        <authorList>
            <person name="Kallberg Y."/>
            <person name="Tangrot J."/>
            <person name="Rosling A."/>
        </authorList>
    </citation>
    <scope>NUCLEOTIDE SEQUENCE</scope>
    <source>
        <strain evidence="1">FL966</strain>
    </source>
</reference>
<name>A0A9N9K028_9GLOM</name>
<dbReference type="EMBL" id="CAJVQA010033251">
    <property type="protein sequence ID" value="CAG8804215.1"/>
    <property type="molecule type" value="Genomic_DNA"/>
</dbReference>
<evidence type="ECO:0000313" key="1">
    <source>
        <dbReference type="EMBL" id="CAG8804215.1"/>
    </source>
</evidence>
<accession>A0A9N9K028</accession>
<proteinExistence type="predicted"/>
<gene>
    <name evidence="1" type="ORF">CPELLU_LOCUS17983</name>
</gene>
<protein>
    <submittedName>
        <fullName evidence="1">2478_t:CDS:1</fullName>
    </submittedName>
</protein>
<dbReference type="AlphaFoldDB" id="A0A9N9K028"/>
<comment type="caution">
    <text evidence="1">The sequence shown here is derived from an EMBL/GenBank/DDBJ whole genome shotgun (WGS) entry which is preliminary data.</text>
</comment>
<keyword evidence="2" id="KW-1185">Reference proteome</keyword>
<dbReference type="OrthoDB" id="2442066at2759"/>
<organism evidence="1 2">
    <name type="scientific">Cetraspora pellucida</name>
    <dbReference type="NCBI Taxonomy" id="1433469"/>
    <lineage>
        <taxon>Eukaryota</taxon>
        <taxon>Fungi</taxon>
        <taxon>Fungi incertae sedis</taxon>
        <taxon>Mucoromycota</taxon>
        <taxon>Glomeromycotina</taxon>
        <taxon>Glomeromycetes</taxon>
        <taxon>Diversisporales</taxon>
        <taxon>Gigasporaceae</taxon>
        <taxon>Cetraspora</taxon>
    </lineage>
</organism>
<sequence>PIAKSVASSSLESYFCQKDNNGHNKNTLSLSQKRGSKNKRKNRFILEEQVHFQDTILDKPYYKVKIVKVISKRKVIINITFESNNMNQYIVQLTNIIGFSQKCHCLYNAIEGKKDELHLTSTCPVDTSLILIQSAFTQQNIYSQAAAFAIADLTSCTHLIIKIFDQMKQKQ</sequence>
<evidence type="ECO:0000313" key="2">
    <source>
        <dbReference type="Proteomes" id="UP000789759"/>
    </source>
</evidence>
<dbReference type="Proteomes" id="UP000789759">
    <property type="component" value="Unassembled WGS sequence"/>
</dbReference>
<feature type="non-terminal residue" evidence="1">
    <location>
        <position position="171"/>
    </location>
</feature>